<dbReference type="InterPro" id="IPR040607">
    <property type="entry name" value="ALP_N"/>
</dbReference>
<protein>
    <submittedName>
        <fullName evidence="2">ParM/StbA family protein</fullName>
    </submittedName>
</protein>
<evidence type="ECO:0000313" key="3">
    <source>
        <dbReference type="Proteomes" id="UP001431131"/>
    </source>
</evidence>
<dbReference type="Gene3D" id="3.30.420.40">
    <property type="match status" value="2"/>
</dbReference>
<feature type="domain" description="Actin-like protein N-terminal" evidence="1">
    <location>
        <begin position="8"/>
        <end position="162"/>
    </location>
</feature>
<dbReference type="Proteomes" id="UP001431131">
    <property type="component" value="Unassembled WGS sequence"/>
</dbReference>
<comment type="caution">
    <text evidence="2">The sequence shown here is derived from an EMBL/GenBank/DDBJ whole genome shotgun (WGS) entry which is preliminary data.</text>
</comment>
<dbReference type="RefSeq" id="WP_240257144.1">
    <property type="nucleotide sequence ID" value="NZ_JAKTTI010000036.1"/>
</dbReference>
<accession>A0AAW5E4E9</accession>
<dbReference type="EMBL" id="JAKTTI010000036">
    <property type="protein sequence ID" value="MCH1627223.1"/>
    <property type="molecule type" value="Genomic_DNA"/>
</dbReference>
<dbReference type="InterPro" id="IPR043129">
    <property type="entry name" value="ATPase_NBD"/>
</dbReference>
<organism evidence="2 3">
    <name type="scientific">Fredinandcohnia quinoae</name>
    <dbReference type="NCBI Taxonomy" id="2918902"/>
    <lineage>
        <taxon>Bacteria</taxon>
        <taxon>Bacillati</taxon>
        <taxon>Bacillota</taxon>
        <taxon>Bacilli</taxon>
        <taxon>Bacillales</taxon>
        <taxon>Bacillaceae</taxon>
        <taxon>Fredinandcohnia</taxon>
    </lineage>
</organism>
<keyword evidence="3" id="KW-1185">Reference proteome</keyword>
<dbReference type="SUPFAM" id="SSF53067">
    <property type="entry name" value="Actin-like ATPase domain"/>
    <property type="match status" value="2"/>
</dbReference>
<dbReference type="CDD" id="cd24026">
    <property type="entry name" value="ASKHA_NBD_ParM_Alp12-like"/>
    <property type="match status" value="1"/>
</dbReference>
<dbReference type="Pfam" id="PF17989">
    <property type="entry name" value="ALP_N"/>
    <property type="match status" value="1"/>
</dbReference>
<gene>
    <name evidence="2" type="ORF">MJG50_17960</name>
</gene>
<evidence type="ECO:0000259" key="1">
    <source>
        <dbReference type="Pfam" id="PF17989"/>
    </source>
</evidence>
<proteinExistence type="predicted"/>
<reference evidence="2" key="1">
    <citation type="submission" date="2022-02" db="EMBL/GenBank/DDBJ databases">
        <title>Fredinandcohnia quinoae sp. nov. isolated from Chenopodium quinoa seeds.</title>
        <authorList>
            <person name="Saati-Santamaria Z."/>
            <person name="Flores-Felix J.D."/>
            <person name="Igual J.M."/>
            <person name="Velazquez E."/>
            <person name="Garcia-Fraile P."/>
            <person name="Martinez-Molina E."/>
        </authorList>
    </citation>
    <scope>NUCLEOTIDE SEQUENCE</scope>
    <source>
        <strain evidence="2">SECRCQ15</strain>
    </source>
</reference>
<dbReference type="AlphaFoldDB" id="A0AAW5E4E9"/>
<evidence type="ECO:0000313" key="2">
    <source>
        <dbReference type="EMBL" id="MCH1627223.1"/>
    </source>
</evidence>
<sequence length="328" mass="37004">MNKQFNFAIDCGKSECKYVGKFNGTLHLKKFKNSVIEIDDLGAEIALNSFNVEYEGRNFLIGDMVGDNIDYELSKQNHSHRLSIYLGITRLLEQAEKAKESIAFAQINLAVNIPLNLYKSQQKKTEFAEYLRNSGQLIAMSVNGKPFTFRIQSILLLPEGLGNVYQNMDEYRDKRLLIVDIGSLNVNYLELSNLVPQYDKMAVSTLGINILRGEIAETLSSKYGTMITDEVVEQIFKEKYLYLDGIKQPESKDIVEKLIENHLQMVLNYAKSRKISFSNTSVVFVGGGSVLLQDFISKLPFAIIAPNPQYANVLSFLKVLEAKTVVKA</sequence>
<name>A0AAW5E4E9_9BACI</name>